<evidence type="ECO:0000256" key="5">
    <source>
        <dbReference type="ARBA" id="ARBA00020771"/>
    </source>
</evidence>
<keyword evidence="18" id="KW-1185">Reference proteome</keyword>
<dbReference type="SMART" id="SM01004">
    <property type="entry name" value="ALAD"/>
    <property type="match status" value="1"/>
</dbReference>
<evidence type="ECO:0000256" key="6">
    <source>
        <dbReference type="ARBA" id="ARBA00023133"/>
    </source>
</evidence>
<evidence type="ECO:0000256" key="1">
    <source>
        <dbReference type="ARBA" id="ARBA00004694"/>
    </source>
</evidence>
<feature type="binding site" evidence="13">
    <location>
        <position position="121"/>
    </location>
    <ligand>
        <name>Zn(2+)</name>
        <dbReference type="ChEBI" id="CHEBI:29105"/>
        <note>catalytic</note>
    </ligand>
</feature>
<proteinExistence type="inferred from homology"/>
<comment type="function">
    <text evidence="9">Catalyzes an early step in the biosynthesis of tetrapyrroles. Binds two molecules of 5-aminolevulinate per subunit, each at a distinct site, and catalyzes their condensation to form porphobilinogen.</text>
</comment>
<dbReference type="InterPro" id="IPR001731">
    <property type="entry name" value="ALAD"/>
</dbReference>
<keyword evidence="8 15" id="KW-0627">Porphyrin biosynthesis</keyword>
<evidence type="ECO:0000256" key="14">
    <source>
        <dbReference type="PIRSR" id="PIRSR001415-5"/>
    </source>
</evidence>
<evidence type="ECO:0000256" key="4">
    <source>
        <dbReference type="ARBA" id="ARBA00012053"/>
    </source>
</evidence>
<sequence>MPFPETRLRRLRRTPALRRAFAETRIDPAGLVLPIFVKDGVEGEVPISSMPGVAQHDVDSALALARRAADVGVGGVILFGIPATKDADGTGGWDPQGPVPRAARAMKDALGDDLVVWADVCQCEYTDHGHCGPLDARGQVVNDAAVEAYVRDALTYADAGIDVVAPSGMMDGQVAAIRAGLDAGGFGEVVVVAYAAKYASAFYGPFREAAESTMVDGDRAGHQMDPANRREALLELAADVDEGADVLMVKPALAYLDVIADARVSFDVPVAAYQVSGEYAMLHAAAERGWLDGPRAMREAVVSIRRAGADLVLTYAAVELATTADA</sequence>
<feature type="binding site" evidence="12">
    <location>
        <position position="207"/>
    </location>
    <ligand>
        <name>5-aminolevulinate</name>
        <dbReference type="ChEBI" id="CHEBI:356416"/>
        <label>1</label>
    </ligand>
</feature>
<dbReference type="PROSITE" id="PS00169">
    <property type="entry name" value="D_ALA_DEHYDRATASE"/>
    <property type="match status" value="1"/>
</dbReference>
<keyword evidence="14" id="KW-0460">Magnesium</keyword>
<dbReference type="GO" id="GO:0004655">
    <property type="term" value="F:porphobilinogen synthase activity"/>
    <property type="evidence" value="ECO:0007669"/>
    <property type="project" value="UniProtKB-EC"/>
</dbReference>
<evidence type="ECO:0000313" key="17">
    <source>
        <dbReference type="EMBL" id="GGI05665.1"/>
    </source>
</evidence>
<reference evidence="17" key="1">
    <citation type="journal article" date="2014" name="Int. J. Syst. Evol. Microbiol.">
        <title>Complete genome sequence of Corynebacterium casei LMG S-19264T (=DSM 44701T), isolated from a smear-ripened cheese.</title>
        <authorList>
            <consortium name="US DOE Joint Genome Institute (JGI-PGF)"/>
            <person name="Walter F."/>
            <person name="Albersmeier A."/>
            <person name="Kalinowski J."/>
            <person name="Ruckert C."/>
        </authorList>
    </citation>
    <scope>NUCLEOTIDE SEQUENCE</scope>
    <source>
        <strain evidence="17">CGMCC 1.14988</strain>
    </source>
</reference>
<feature type="active site" description="Schiff-base intermediate with substrate" evidence="11">
    <location>
        <position position="197"/>
    </location>
</feature>
<dbReference type="PIRSF" id="PIRSF001415">
    <property type="entry name" value="Porphbilin_synth"/>
    <property type="match status" value="1"/>
</dbReference>
<feature type="binding site" evidence="12">
    <location>
        <position position="315"/>
    </location>
    <ligand>
        <name>5-aminolevulinate</name>
        <dbReference type="ChEBI" id="CHEBI:356416"/>
        <label>2</label>
    </ligand>
</feature>
<dbReference type="PANTHER" id="PTHR11458:SF0">
    <property type="entry name" value="DELTA-AMINOLEVULINIC ACID DEHYDRATASE"/>
    <property type="match status" value="1"/>
</dbReference>
<dbReference type="Pfam" id="PF00490">
    <property type="entry name" value="ALAD"/>
    <property type="match status" value="1"/>
</dbReference>
<evidence type="ECO:0000256" key="8">
    <source>
        <dbReference type="ARBA" id="ARBA00023244"/>
    </source>
</evidence>
<feature type="binding site" evidence="13">
    <location>
        <position position="123"/>
    </location>
    <ligand>
        <name>Zn(2+)</name>
        <dbReference type="ChEBI" id="CHEBI:29105"/>
        <note>catalytic</note>
    </ligand>
</feature>
<dbReference type="InterPro" id="IPR030656">
    <property type="entry name" value="ALAD_AS"/>
</dbReference>
<evidence type="ECO:0000256" key="10">
    <source>
        <dbReference type="ARBA" id="ARBA00047651"/>
    </source>
</evidence>
<evidence type="ECO:0000256" key="16">
    <source>
        <dbReference type="RuleBase" id="RU004161"/>
    </source>
</evidence>
<dbReference type="RefSeq" id="WP_130648488.1">
    <property type="nucleotide sequence ID" value="NZ_BMHA01000005.1"/>
</dbReference>
<feature type="binding site" evidence="12">
    <location>
        <position position="219"/>
    </location>
    <ligand>
        <name>5-aminolevulinate</name>
        <dbReference type="ChEBI" id="CHEBI:356416"/>
        <label>1</label>
    </ligand>
</feature>
<name>A0A8J3ADW2_9ACTN</name>
<feature type="binding site" evidence="14">
    <location>
        <position position="235"/>
    </location>
    <ligand>
        <name>Mg(2+)</name>
        <dbReference type="ChEBI" id="CHEBI:18420"/>
    </ligand>
</feature>
<gene>
    <name evidence="17" type="primary">hemB</name>
    <name evidence="17" type="ORF">GCM10011354_15220</name>
</gene>
<reference evidence="17" key="2">
    <citation type="submission" date="2020-09" db="EMBL/GenBank/DDBJ databases">
        <authorList>
            <person name="Sun Q."/>
            <person name="Zhou Y."/>
        </authorList>
    </citation>
    <scope>NUCLEOTIDE SEQUENCE</scope>
    <source>
        <strain evidence="17">CGMCC 1.14988</strain>
    </source>
</reference>
<evidence type="ECO:0000256" key="13">
    <source>
        <dbReference type="PIRSR" id="PIRSR001415-3"/>
    </source>
</evidence>
<evidence type="ECO:0000256" key="15">
    <source>
        <dbReference type="RuleBase" id="RU000515"/>
    </source>
</evidence>
<accession>A0A8J3ADW2</accession>
<dbReference type="GO" id="GO:0008270">
    <property type="term" value="F:zinc ion binding"/>
    <property type="evidence" value="ECO:0007669"/>
    <property type="project" value="TreeGrafter"/>
</dbReference>
<evidence type="ECO:0000256" key="2">
    <source>
        <dbReference type="ARBA" id="ARBA00008055"/>
    </source>
</evidence>
<dbReference type="PANTHER" id="PTHR11458">
    <property type="entry name" value="DELTA-AMINOLEVULINIC ACID DEHYDRATASE"/>
    <property type="match status" value="1"/>
</dbReference>
<keyword evidence="7 15" id="KW-0456">Lyase</keyword>
<evidence type="ECO:0000256" key="12">
    <source>
        <dbReference type="PIRSR" id="PIRSR001415-2"/>
    </source>
</evidence>
<dbReference type="AlphaFoldDB" id="A0A8J3ADW2"/>
<dbReference type="OrthoDB" id="9805001at2"/>
<dbReference type="EMBL" id="BMHA01000005">
    <property type="protein sequence ID" value="GGI05665.1"/>
    <property type="molecule type" value="Genomic_DNA"/>
</dbReference>
<organism evidence="17 18">
    <name type="scientific">Egicoccus halophilus</name>
    <dbReference type="NCBI Taxonomy" id="1670830"/>
    <lineage>
        <taxon>Bacteria</taxon>
        <taxon>Bacillati</taxon>
        <taxon>Actinomycetota</taxon>
        <taxon>Nitriliruptoria</taxon>
        <taxon>Egicoccales</taxon>
        <taxon>Egicoccaceae</taxon>
        <taxon>Egicoccus</taxon>
    </lineage>
</organism>
<feature type="binding site" evidence="13">
    <location>
        <position position="131"/>
    </location>
    <ligand>
        <name>Zn(2+)</name>
        <dbReference type="ChEBI" id="CHEBI:29105"/>
        <note>catalytic</note>
    </ligand>
</feature>
<evidence type="ECO:0000256" key="7">
    <source>
        <dbReference type="ARBA" id="ARBA00023239"/>
    </source>
</evidence>
<keyword evidence="13" id="KW-0862">Zinc</keyword>
<dbReference type="Proteomes" id="UP000650511">
    <property type="component" value="Unassembled WGS sequence"/>
</dbReference>
<dbReference type="GO" id="GO:0005829">
    <property type="term" value="C:cytosol"/>
    <property type="evidence" value="ECO:0007669"/>
    <property type="project" value="TreeGrafter"/>
</dbReference>
<evidence type="ECO:0000256" key="11">
    <source>
        <dbReference type="PIRSR" id="PIRSR001415-1"/>
    </source>
</evidence>
<dbReference type="Gene3D" id="3.20.20.70">
    <property type="entry name" value="Aldolase class I"/>
    <property type="match status" value="1"/>
</dbReference>
<dbReference type="GO" id="GO:0006782">
    <property type="term" value="P:protoporphyrinogen IX biosynthetic process"/>
    <property type="evidence" value="ECO:0007669"/>
    <property type="project" value="UniProtKB-UniPathway"/>
</dbReference>
<dbReference type="SUPFAM" id="SSF51569">
    <property type="entry name" value="Aldolase"/>
    <property type="match status" value="1"/>
</dbReference>
<comment type="caution">
    <text evidence="17">The sequence shown here is derived from an EMBL/GenBank/DDBJ whole genome shotgun (WGS) entry which is preliminary data.</text>
</comment>
<feature type="active site" description="Schiff-base intermediate with substrate" evidence="11">
    <location>
        <position position="250"/>
    </location>
</feature>
<dbReference type="UniPathway" id="UPA00251">
    <property type="reaction ID" value="UER00318"/>
</dbReference>
<evidence type="ECO:0000256" key="9">
    <source>
        <dbReference type="ARBA" id="ARBA00025628"/>
    </source>
</evidence>
<dbReference type="PRINTS" id="PR00144">
    <property type="entry name" value="DALDHYDRTASE"/>
</dbReference>
<keyword evidence="6" id="KW-0350">Heme biosynthesis</keyword>
<dbReference type="InterPro" id="IPR013785">
    <property type="entry name" value="Aldolase_TIM"/>
</dbReference>
<comment type="catalytic activity">
    <reaction evidence="10 15">
        <text>2 5-aminolevulinate = porphobilinogen + 2 H2O + H(+)</text>
        <dbReference type="Rhea" id="RHEA:24064"/>
        <dbReference type="ChEBI" id="CHEBI:15377"/>
        <dbReference type="ChEBI" id="CHEBI:15378"/>
        <dbReference type="ChEBI" id="CHEBI:58126"/>
        <dbReference type="ChEBI" id="CHEBI:356416"/>
        <dbReference type="EC" id="4.2.1.24"/>
    </reaction>
</comment>
<comment type="similarity">
    <text evidence="2 16">Belongs to the ALAD family.</text>
</comment>
<comment type="pathway">
    <text evidence="1">Porphyrin-containing compound metabolism; protoporphyrin-IX biosynthesis; coproporphyrinogen-III from 5-aminolevulinate: step 1/4.</text>
</comment>
<feature type="binding site" evidence="12">
    <location>
        <position position="276"/>
    </location>
    <ligand>
        <name>5-aminolevulinate</name>
        <dbReference type="ChEBI" id="CHEBI:356416"/>
        <label>2</label>
    </ligand>
</feature>
<dbReference type="NCBIfam" id="NF006762">
    <property type="entry name" value="PRK09283.1"/>
    <property type="match status" value="1"/>
</dbReference>
<keyword evidence="13" id="KW-0479">Metal-binding</keyword>
<dbReference type="FunFam" id="3.20.20.70:FF:000019">
    <property type="entry name" value="Delta-aminolevulinic acid dehydratase"/>
    <property type="match status" value="1"/>
</dbReference>
<evidence type="ECO:0000313" key="18">
    <source>
        <dbReference type="Proteomes" id="UP000650511"/>
    </source>
</evidence>
<protein>
    <recommendedName>
        <fullName evidence="5 15">Delta-aminolevulinic acid dehydratase</fullName>
        <ecNumber evidence="4 15">4.2.1.24</ecNumber>
    </recommendedName>
</protein>
<evidence type="ECO:0000256" key="3">
    <source>
        <dbReference type="ARBA" id="ARBA00011823"/>
    </source>
</evidence>
<comment type="subunit">
    <text evidence="3 15">Homooctamer.</text>
</comment>
<dbReference type="EC" id="4.2.1.24" evidence="4 15"/>